<keyword evidence="2" id="KW-0548">Nucleotidyltransferase</keyword>
<accession>A0A6L2JJ04</accession>
<gene>
    <name evidence="2" type="ORF">Tci_008718</name>
</gene>
<reference evidence="2" key="1">
    <citation type="journal article" date="2019" name="Sci. Rep.">
        <title>Draft genome of Tanacetum cinerariifolium, the natural source of mosquito coil.</title>
        <authorList>
            <person name="Yamashiro T."/>
            <person name="Shiraishi A."/>
            <person name="Satake H."/>
            <person name="Nakayama K."/>
        </authorList>
    </citation>
    <scope>NUCLEOTIDE SEQUENCE</scope>
</reference>
<feature type="compositionally biased region" description="Low complexity" evidence="1">
    <location>
        <begin position="1"/>
        <end position="21"/>
    </location>
</feature>
<evidence type="ECO:0000256" key="1">
    <source>
        <dbReference type="SAM" id="MobiDB-lite"/>
    </source>
</evidence>
<organism evidence="2">
    <name type="scientific">Tanacetum cinerariifolium</name>
    <name type="common">Dalmatian daisy</name>
    <name type="synonym">Chrysanthemum cinerariifolium</name>
    <dbReference type="NCBI Taxonomy" id="118510"/>
    <lineage>
        <taxon>Eukaryota</taxon>
        <taxon>Viridiplantae</taxon>
        <taxon>Streptophyta</taxon>
        <taxon>Embryophyta</taxon>
        <taxon>Tracheophyta</taxon>
        <taxon>Spermatophyta</taxon>
        <taxon>Magnoliopsida</taxon>
        <taxon>eudicotyledons</taxon>
        <taxon>Gunneridae</taxon>
        <taxon>Pentapetalae</taxon>
        <taxon>asterids</taxon>
        <taxon>campanulids</taxon>
        <taxon>Asterales</taxon>
        <taxon>Asteraceae</taxon>
        <taxon>Asteroideae</taxon>
        <taxon>Anthemideae</taxon>
        <taxon>Anthemidinae</taxon>
        <taxon>Tanacetum</taxon>
    </lineage>
</organism>
<name>A0A6L2JJ04_TANCI</name>
<feature type="compositionally biased region" description="Basic residues" evidence="1">
    <location>
        <begin position="22"/>
        <end position="31"/>
    </location>
</feature>
<evidence type="ECO:0000313" key="2">
    <source>
        <dbReference type="EMBL" id="GEU36740.1"/>
    </source>
</evidence>
<dbReference type="GO" id="GO:0003964">
    <property type="term" value="F:RNA-directed DNA polymerase activity"/>
    <property type="evidence" value="ECO:0007669"/>
    <property type="project" value="UniProtKB-KW"/>
</dbReference>
<keyword evidence="2" id="KW-0695">RNA-directed DNA polymerase</keyword>
<protein>
    <submittedName>
        <fullName evidence="2">Reverse transcriptase domain-containing protein</fullName>
    </submittedName>
</protein>
<sequence length="592" mass="66572">MLTRSSSNLPVVSPSNPSTSNPKRRNRRRSKQPFILKESPIDTMVDQRTMAEYLRAPTEGYAEAIAVPPILAEQFELKHSLINMMTSNQFFGLEMDNPHDHICWWQFVRNKSVVSQVKSCDANSNSSSEIAELTHAVNQQISAVTIAMIAILKQFQATPPPASVKAVEETCFTYDGAHPYYQCLAAGGNTFLELRNNIQGYISAAAVNYNYGNSIYRPPGSGSLPSNSIANPKGKIKAITIQSVCVLDGPTVLTPPLFINPEEDERVEDTLTGLNLAEYIVKVPPPLCLAANGNTFPKVRDNIQGYVTAAVVNYNQGNSSYRPPNLDSTKDLHPPHTVNPLSGSTTCSSPNHFLDEFTDELALILFSLGNDDLPFDIKSDLKEIEYLLHHDPIKDMDSILKDLIDQRNLADEHTLDYPSPLLYDEYDDDLFEVDDFLLSFEYDSFLFKDFSKVEALPSTNNKDKVFNLSIRIQEYIFEVIIRVAPDKKPAISHASLILEDFDHPLYELPFFKEVPMSKTLLSFLSKNEEKVFKPGIHTSKGVHSSLMSELSHRGYEVFKIIKILKSPMRIFLFSHREDICILDVPCPHFYPP</sequence>
<feature type="region of interest" description="Disordered" evidence="1">
    <location>
        <begin position="1"/>
        <end position="32"/>
    </location>
</feature>
<proteinExistence type="predicted"/>
<dbReference type="AlphaFoldDB" id="A0A6L2JJ04"/>
<comment type="caution">
    <text evidence="2">The sequence shown here is derived from an EMBL/GenBank/DDBJ whole genome shotgun (WGS) entry which is preliminary data.</text>
</comment>
<dbReference type="EMBL" id="BKCJ010000844">
    <property type="protein sequence ID" value="GEU36740.1"/>
    <property type="molecule type" value="Genomic_DNA"/>
</dbReference>
<keyword evidence="2" id="KW-0808">Transferase</keyword>